<comment type="caution">
    <text evidence="6">The sequence shown here is derived from an EMBL/GenBank/DDBJ whole genome shotgun (WGS) entry which is preliminary data.</text>
</comment>
<dbReference type="InParanoid" id="A0A2P6NAP6"/>
<reference evidence="6 7" key="1">
    <citation type="journal article" date="2018" name="Genome Biol. Evol.">
        <title>Multiple Roots of Fruiting Body Formation in Amoebozoa.</title>
        <authorList>
            <person name="Hillmann F."/>
            <person name="Forbes G."/>
            <person name="Novohradska S."/>
            <person name="Ferling I."/>
            <person name="Riege K."/>
            <person name="Groth M."/>
            <person name="Westermann M."/>
            <person name="Marz M."/>
            <person name="Spaller T."/>
            <person name="Winckler T."/>
            <person name="Schaap P."/>
            <person name="Glockner G."/>
        </authorList>
    </citation>
    <scope>NUCLEOTIDE SEQUENCE [LARGE SCALE GENOMIC DNA]</scope>
    <source>
        <strain evidence="6 7">Jena</strain>
    </source>
</reference>
<dbReference type="GO" id="GO:0008757">
    <property type="term" value="F:S-adenosylmethionine-dependent methyltransferase activity"/>
    <property type="evidence" value="ECO:0007669"/>
    <property type="project" value="InterPro"/>
</dbReference>
<evidence type="ECO:0000259" key="5">
    <source>
        <dbReference type="Pfam" id="PF08241"/>
    </source>
</evidence>
<dbReference type="InterPro" id="IPR002110">
    <property type="entry name" value="Ankyrin_rpt"/>
</dbReference>
<organism evidence="6 7">
    <name type="scientific">Planoprotostelium fungivorum</name>
    <dbReference type="NCBI Taxonomy" id="1890364"/>
    <lineage>
        <taxon>Eukaryota</taxon>
        <taxon>Amoebozoa</taxon>
        <taxon>Evosea</taxon>
        <taxon>Variosea</taxon>
        <taxon>Cavosteliida</taxon>
        <taxon>Cavosteliaceae</taxon>
        <taxon>Planoprotostelium</taxon>
    </lineage>
</organism>
<feature type="compositionally biased region" description="Polar residues" evidence="4">
    <location>
        <begin position="831"/>
        <end position="840"/>
    </location>
</feature>
<accession>A0A2P6NAP6</accession>
<dbReference type="PANTHER" id="PTHR13090:SF1">
    <property type="entry name" value="ARGININE-HYDROXYLASE NDUFAF5, MITOCHONDRIAL"/>
    <property type="match status" value="1"/>
</dbReference>
<feature type="compositionally biased region" description="Basic and acidic residues" evidence="4">
    <location>
        <begin position="637"/>
        <end position="652"/>
    </location>
</feature>
<dbReference type="GO" id="GO:0005739">
    <property type="term" value="C:mitochondrion"/>
    <property type="evidence" value="ECO:0007669"/>
    <property type="project" value="TreeGrafter"/>
</dbReference>
<keyword evidence="1" id="KW-0489">Methyltransferase</keyword>
<dbReference type="Pfam" id="PF08241">
    <property type="entry name" value="Methyltransf_11"/>
    <property type="match status" value="1"/>
</dbReference>
<keyword evidence="3" id="KW-0040">ANK repeat</keyword>
<dbReference type="SMART" id="SM00248">
    <property type="entry name" value="ANK"/>
    <property type="match status" value="5"/>
</dbReference>
<protein>
    <recommendedName>
        <fullName evidence="5">Methyltransferase type 11 domain-containing protein</fullName>
    </recommendedName>
</protein>
<keyword evidence="2" id="KW-0808">Transferase</keyword>
<dbReference type="SUPFAM" id="SSF48403">
    <property type="entry name" value="Ankyrin repeat"/>
    <property type="match status" value="1"/>
</dbReference>
<evidence type="ECO:0000256" key="3">
    <source>
        <dbReference type="PROSITE-ProRule" id="PRU00023"/>
    </source>
</evidence>
<feature type="repeat" description="ANK" evidence="3">
    <location>
        <begin position="549"/>
        <end position="581"/>
    </location>
</feature>
<feature type="compositionally biased region" description="Acidic residues" evidence="4">
    <location>
        <begin position="654"/>
        <end position="663"/>
    </location>
</feature>
<dbReference type="Pfam" id="PF00023">
    <property type="entry name" value="Ank"/>
    <property type="match status" value="1"/>
</dbReference>
<evidence type="ECO:0000313" key="6">
    <source>
        <dbReference type="EMBL" id="PRP81013.1"/>
    </source>
</evidence>
<dbReference type="PROSITE" id="PS50088">
    <property type="entry name" value="ANK_REPEAT"/>
    <property type="match status" value="4"/>
</dbReference>
<dbReference type="PRINTS" id="PR01415">
    <property type="entry name" value="ANKYRIN"/>
</dbReference>
<dbReference type="STRING" id="1890364.A0A2P6NAP6"/>
<evidence type="ECO:0000256" key="2">
    <source>
        <dbReference type="ARBA" id="ARBA00022679"/>
    </source>
</evidence>
<sequence>MQRLTRQLSTSISSATRSRGITSNGLNIPIPVRSCVPVRHSSMLVFDRKAKTIQKDRSSATNAFDFIREEIGERLTERLEDLSRHKLPTVLDLGSGSGLMAKHLQDTRIEMQTLYQLETSEALLNRDAHLDEALRVKPQRIVGDEEFIPFAPASMDLVISNLSLHWVNDLPGTFEQVCKVLRPDGLFLAAMLGGSTLQELRSAFTLAEMEREGGLSPHISPFANISDIGNLLGRAKFALTTVDTEMISVNFADPFILMRDLQGMGESNVSLQRREFTSKDTFMSAASIYQSLYANPDGSVPATFQVRSDRRWKMALTYDFKIIYLIGWSPDASQQQPKKRGTASPDANSVLELMSSPPSPLIPDIQSSASVYRAVTFNEKSQANLVKQRKANLQCETHQHGTKFLTAVILDDVKRAEELLVKAERIGQNLLTARDTDTGDSALHIACEYSALDCFDLLIKKGADATLVQLTLVNRRDRSSNEAGNTPLHLAARKSNLNVVKKLLAVGANINKLNKEERTPFYYAIWLQDDLMFETLLHGMVNVNRQVSKGYTPLHEACKQGYSRAVEMLILRGADINSLHPTSKNTPLHLACISGSESSVATLLLAGAKQEVANVKGATPFQLAHQSKYIGITDIMQRHQREDEDRKKRILNDADTESSDSDEEIAHKLPTLSRSLPSSPIMKEATTTLKTLRADKVYLESQLSRVNTQRKQAIEQGKLSTARMLTDLAHRTEDRIFMVEENLLALEDESLHLREQHLRQLMSFHQQKKPVQPTELGPRTAKLQFIKMLNLMSSSAPNLKDIEEGKPSSHIISPRKILIPDEPTVKPVNRMQRSYTSGGEKSSGLAKKEVKFAQEQ</sequence>
<feature type="compositionally biased region" description="Basic and acidic residues" evidence="4">
    <location>
        <begin position="846"/>
        <end position="856"/>
    </location>
</feature>
<evidence type="ECO:0000256" key="4">
    <source>
        <dbReference type="SAM" id="MobiDB-lite"/>
    </source>
</evidence>
<feature type="repeat" description="ANK" evidence="3">
    <location>
        <begin position="438"/>
        <end position="470"/>
    </location>
</feature>
<name>A0A2P6NAP6_9EUKA</name>
<dbReference type="Gene3D" id="3.40.50.150">
    <property type="entry name" value="Vaccinia Virus protein VP39"/>
    <property type="match status" value="1"/>
</dbReference>
<dbReference type="Proteomes" id="UP000241769">
    <property type="component" value="Unassembled WGS sequence"/>
</dbReference>
<dbReference type="GO" id="GO:0032259">
    <property type="term" value="P:methylation"/>
    <property type="evidence" value="ECO:0007669"/>
    <property type="project" value="UniProtKB-KW"/>
</dbReference>
<dbReference type="PROSITE" id="PS50297">
    <property type="entry name" value="ANK_REP_REGION"/>
    <property type="match status" value="4"/>
</dbReference>
<dbReference type="AlphaFoldDB" id="A0A2P6NAP6"/>
<evidence type="ECO:0000313" key="7">
    <source>
        <dbReference type="Proteomes" id="UP000241769"/>
    </source>
</evidence>
<dbReference type="InterPro" id="IPR050602">
    <property type="entry name" value="Malonyl-ACP_OMT"/>
</dbReference>
<dbReference type="SUPFAM" id="SSF53335">
    <property type="entry name" value="S-adenosyl-L-methionine-dependent methyltransferases"/>
    <property type="match status" value="1"/>
</dbReference>
<dbReference type="PANTHER" id="PTHR13090">
    <property type="entry name" value="ARGININE-HYDROXYLASE NDUFAF5, MITOCHONDRIAL"/>
    <property type="match status" value="1"/>
</dbReference>
<evidence type="ECO:0000256" key="1">
    <source>
        <dbReference type="ARBA" id="ARBA00022603"/>
    </source>
</evidence>
<keyword evidence="7" id="KW-1185">Reference proteome</keyword>
<dbReference type="EMBL" id="MDYQ01000132">
    <property type="protein sequence ID" value="PRP81013.1"/>
    <property type="molecule type" value="Genomic_DNA"/>
</dbReference>
<dbReference type="OrthoDB" id="16816at2759"/>
<dbReference type="Pfam" id="PF12796">
    <property type="entry name" value="Ank_2"/>
    <property type="match status" value="2"/>
</dbReference>
<feature type="region of interest" description="Disordered" evidence="4">
    <location>
        <begin position="813"/>
        <end position="856"/>
    </location>
</feature>
<dbReference type="Gene3D" id="1.25.40.20">
    <property type="entry name" value="Ankyrin repeat-containing domain"/>
    <property type="match status" value="1"/>
</dbReference>
<gene>
    <name evidence="6" type="ORF">PROFUN_11165</name>
</gene>
<dbReference type="InterPro" id="IPR013216">
    <property type="entry name" value="Methyltransf_11"/>
</dbReference>
<feature type="domain" description="Methyltransferase type 11" evidence="5">
    <location>
        <begin position="91"/>
        <end position="188"/>
    </location>
</feature>
<feature type="repeat" description="ANK" evidence="3">
    <location>
        <begin position="583"/>
        <end position="615"/>
    </location>
</feature>
<feature type="region of interest" description="Disordered" evidence="4">
    <location>
        <begin position="637"/>
        <end position="667"/>
    </location>
</feature>
<dbReference type="InterPro" id="IPR029063">
    <property type="entry name" value="SAM-dependent_MTases_sf"/>
</dbReference>
<dbReference type="GO" id="GO:0032981">
    <property type="term" value="P:mitochondrial respiratory chain complex I assembly"/>
    <property type="evidence" value="ECO:0007669"/>
    <property type="project" value="TreeGrafter"/>
</dbReference>
<feature type="repeat" description="ANK" evidence="3">
    <location>
        <begin position="483"/>
        <end position="515"/>
    </location>
</feature>
<dbReference type="CDD" id="cd02440">
    <property type="entry name" value="AdoMet_MTases"/>
    <property type="match status" value="1"/>
</dbReference>
<feature type="region of interest" description="Disordered" evidence="4">
    <location>
        <begin position="1"/>
        <end position="20"/>
    </location>
</feature>
<proteinExistence type="predicted"/>
<dbReference type="InterPro" id="IPR036770">
    <property type="entry name" value="Ankyrin_rpt-contain_sf"/>
</dbReference>